<dbReference type="InterPro" id="IPR011032">
    <property type="entry name" value="GroES-like_sf"/>
</dbReference>
<dbReference type="SUPFAM" id="SSF50129">
    <property type="entry name" value="GroES-like"/>
    <property type="match status" value="1"/>
</dbReference>
<dbReference type="Gene3D" id="3.90.180.10">
    <property type="entry name" value="Medium-chain alcohol dehydrogenases, catalytic domain"/>
    <property type="match status" value="1"/>
</dbReference>
<sequence length="59" mass="6199">MGPTVDSKANGGVPKTMKALQYSKPEDFAVVEIDVPSIGEEDVLVCSDSSPKAEAVLTF</sequence>
<gene>
    <name evidence="1" type="ORF">LTR82_005355</name>
</gene>
<accession>A0AAN6FU93</accession>
<comment type="caution">
    <text evidence="1">The sequence shown here is derived from an EMBL/GenBank/DDBJ whole genome shotgun (WGS) entry which is preliminary data.</text>
</comment>
<dbReference type="Proteomes" id="UP001168146">
    <property type="component" value="Unassembled WGS sequence"/>
</dbReference>
<evidence type="ECO:0000313" key="2">
    <source>
        <dbReference type="Proteomes" id="UP001168146"/>
    </source>
</evidence>
<evidence type="ECO:0000313" key="1">
    <source>
        <dbReference type="EMBL" id="KAK0323608.1"/>
    </source>
</evidence>
<organism evidence="1 2">
    <name type="scientific">Friedmanniomyces endolithicus</name>
    <dbReference type="NCBI Taxonomy" id="329885"/>
    <lineage>
        <taxon>Eukaryota</taxon>
        <taxon>Fungi</taxon>
        <taxon>Dikarya</taxon>
        <taxon>Ascomycota</taxon>
        <taxon>Pezizomycotina</taxon>
        <taxon>Dothideomycetes</taxon>
        <taxon>Dothideomycetidae</taxon>
        <taxon>Mycosphaerellales</taxon>
        <taxon>Teratosphaeriaceae</taxon>
        <taxon>Friedmanniomyces</taxon>
    </lineage>
</organism>
<reference evidence="1" key="1">
    <citation type="submission" date="2021-12" db="EMBL/GenBank/DDBJ databases">
        <title>Black yeast isolated from Biological Soil Crust.</title>
        <authorList>
            <person name="Kurbessoian T."/>
        </authorList>
    </citation>
    <scope>NUCLEOTIDE SEQUENCE</scope>
    <source>
        <strain evidence="1">CCFEE 5208</strain>
    </source>
</reference>
<dbReference type="EMBL" id="JASUXU010000012">
    <property type="protein sequence ID" value="KAK0323608.1"/>
    <property type="molecule type" value="Genomic_DNA"/>
</dbReference>
<name>A0AAN6FU93_9PEZI</name>
<proteinExistence type="predicted"/>
<dbReference type="AlphaFoldDB" id="A0AAN6FU93"/>
<protein>
    <submittedName>
        <fullName evidence="1">Uncharacterized protein</fullName>
    </submittedName>
</protein>